<accession>A0A0D6XRF8</accession>
<evidence type="ECO:0000259" key="2">
    <source>
        <dbReference type="Pfam" id="PF03703"/>
    </source>
</evidence>
<dbReference type="InterPro" id="IPR005182">
    <property type="entry name" value="YdbS-like_PH"/>
</dbReference>
<reference evidence="4 6" key="2">
    <citation type="submission" date="2018-06" db="EMBL/GenBank/DDBJ databases">
        <authorList>
            <consortium name="Pathogen Informatics"/>
            <person name="Doyle S."/>
        </authorList>
    </citation>
    <scope>NUCLEOTIDE SEQUENCE [LARGE SCALE GENOMIC DNA]</scope>
    <source>
        <strain evidence="4 6">NCTC13832</strain>
    </source>
</reference>
<protein>
    <submittedName>
        <fullName evidence="4">Membrane protein</fullName>
    </submittedName>
</protein>
<keyword evidence="1" id="KW-0472">Membrane</keyword>
<feature type="transmembrane region" description="Helical" evidence="1">
    <location>
        <begin position="20"/>
        <end position="41"/>
    </location>
</feature>
<evidence type="ECO:0000256" key="1">
    <source>
        <dbReference type="SAM" id="Phobius"/>
    </source>
</evidence>
<dbReference type="Pfam" id="PF03703">
    <property type="entry name" value="bPH_2"/>
    <property type="match status" value="1"/>
</dbReference>
<evidence type="ECO:0000313" key="5">
    <source>
        <dbReference type="Proteomes" id="UP000032366"/>
    </source>
</evidence>
<reference evidence="3 5" key="1">
    <citation type="submission" date="2015-01" db="EMBL/GenBank/DDBJ databases">
        <authorList>
            <person name="Guo J."/>
        </authorList>
    </citation>
    <scope>NUCLEOTIDE SEQUENCE [LARGE SCALE GENOMIC DNA]</scope>
    <source>
        <strain evidence="3 5">DSM 22147</strain>
    </source>
</reference>
<proteinExistence type="predicted"/>
<dbReference type="Proteomes" id="UP000032366">
    <property type="component" value="Unassembled WGS sequence"/>
</dbReference>
<dbReference type="OrthoDB" id="2417924at2"/>
<gene>
    <name evidence="4" type="ORF">NCTC13832_01757</name>
    <name evidence="3" type="ORF">TP70_02900</name>
</gene>
<keyword evidence="1" id="KW-0812">Transmembrane</keyword>
<sequence>MSETFHRSPEIAKRYLRRYYTILFIIGAIPLIAGLVLIHYFELWQPLFYIVIALLVMLLLYCVTRPHFKYHYTYYRMYENVIEVKRHFWFRRHDILKVERLQFVRWKNGPLLRRYQLQTLTLTTAGHDMTLPVLYEADVARIEQHCLSYLQEVDSDV</sequence>
<evidence type="ECO:0000313" key="3">
    <source>
        <dbReference type="EMBL" id="KIX91379.1"/>
    </source>
</evidence>
<feature type="transmembrane region" description="Helical" evidence="1">
    <location>
        <begin position="47"/>
        <end position="64"/>
    </location>
</feature>
<dbReference type="EMBL" id="JXWY01000016">
    <property type="protein sequence ID" value="KIX91379.1"/>
    <property type="molecule type" value="Genomic_DNA"/>
</dbReference>
<feature type="domain" description="YdbS-like PH" evidence="2">
    <location>
        <begin position="73"/>
        <end position="145"/>
    </location>
</feature>
<keyword evidence="5" id="KW-1185">Reference proteome</keyword>
<dbReference type="PANTHER" id="PTHR34473:SF2">
    <property type="entry name" value="UPF0699 TRANSMEMBRANE PROTEIN YDBT"/>
    <property type="match status" value="1"/>
</dbReference>
<dbReference type="Proteomes" id="UP000254100">
    <property type="component" value="Unassembled WGS sequence"/>
</dbReference>
<evidence type="ECO:0000313" key="6">
    <source>
        <dbReference type="Proteomes" id="UP000254100"/>
    </source>
</evidence>
<dbReference type="RefSeq" id="WP_044359198.1">
    <property type="nucleotide sequence ID" value="NZ_JXWY01000016.1"/>
</dbReference>
<dbReference type="STRING" id="569857.TP70_02900"/>
<keyword evidence="1" id="KW-1133">Transmembrane helix</keyword>
<organism evidence="4 6">
    <name type="scientific">Staphylococcus microti</name>
    <dbReference type="NCBI Taxonomy" id="569857"/>
    <lineage>
        <taxon>Bacteria</taxon>
        <taxon>Bacillati</taxon>
        <taxon>Bacillota</taxon>
        <taxon>Bacilli</taxon>
        <taxon>Bacillales</taxon>
        <taxon>Staphylococcaceae</taxon>
        <taxon>Staphylococcus</taxon>
    </lineage>
</organism>
<dbReference type="AlphaFoldDB" id="A0A0D6XRF8"/>
<evidence type="ECO:0000313" key="4">
    <source>
        <dbReference type="EMBL" id="SUM58022.1"/>
    </source>
</evidence>
<name>A0A0D6XRF8_9STAP</name>
<dbReference type="PANTHER" id="PTHR34473">
    <property type="entry name" value="UPF0699 TRANSMEMBRANE PROTEIN YDBS"/>
    <property type="match status" value="1"/>
</dbReference>
<dbReference type="EMBL" id="UHDT01000001">
    <property type="protein sequence ID" value="SUM58022.1"/>
    <property type="molecule type" value="Genomic_DNA"/>
</dbReference>